<protein>
    <recommendedName>
        <fullName evidence="3">Secreted protein</fullName>
    </recommendedName>
</protein>
<evidence type="ECO:0008006" key="3">
    <source>
        <dbReference type="Google" id="ProtNLM"/>
    </source>
</evidence>
<sequence>MIMWIRCLSSGAVTRDVAGSLAVVASLLVLVGRGLSALAGDVSRSAAVVALLSTVSSAISASTSTSVSTARVVSTLRGRALAGEVSDSVALEALGLGSPGSSSSSVSTLALLTLFLALTGEVTSVAAVVASGRGSSSAATASLVLPNVGAVTGEVARLLALEALVSGHCGYLNR</sequence>
<keyword evidence="2" id="KW-1185">Reference proteome</keyword>
<proteinExistence type="predicted"/>
<feature type="non-terminal residue" evidence="1">
    <location>
        <position position="174"/>
    </location>
</feature>
<gene>
    <name evidence="1" type="ORF">PFISCL1PPCAC_14143</name>
</gene>
<evidence type="ECO:0000313" key="1">
    <source>
        <dbReference type="EMBL" id="GMT22846.1"/>
    </source>
</evidence>
<name>A0AAV5VT54_9BILA</name>
<evidence type="ECO:0000313" key="2">
    <source>
        <dbReference type="Proteomes" id="UP001432322"/>
    </source>
</evidence>
<dbReference type="AlphaFoldDB" id="A0AAV5VT54"/>
<reference evidence="1" key="1">
    <citation type="submission" date="2023-10" db="EMBL/GenBank/DDBJ databases">
        <title>Genome assembly of Pristionchus species.</title>
        <authorList>
            <person name="Yoshida K."/>
            <person name="Sommer R.J."/>
        </authorList>
    </citation>
    <scope>NUCLEOTIDE SEQUENCE</scope>
    <source>
        <strain evidence="1">RS5133</strain>
    </source>
</reference>
<organism evidence="1 2">
    <name type="scientific">Pristionchus fissidentatus</name>
    <dbReference type="NCBI Taxonomy" id="1538716"/>
    <lineage>
        <taxon>Eukaryota</taxon>
        <taxon>Metazoa</taxon>
        <taxon>Ecdysozoa</taxon>
        <taxon>Nematoda</taxon>
        <taxon>Chromadorea</taxon>
        <taxon>Rhabditida</taxon>
        <taxon>Rhabditina</taxon>
        <taxon>Diplogasteromorpha</taxon>
        <taxon>Diplogasteroidea</taxon>
        <taxon>Neodiplogasteridae</taxon>
        <taxon>Pristionchus</taxon>
    </lineage>
</organism>
<dbReference type="Proteomes" id="UP001432322">
    <property type="component" value="Unassembled WGS sequence"/>
</dbReference>
<comment type="caution">
    <text evidence="1">The sequence shown here is derived from an EMBL/GenBank/DDBJ whole genome shotgun (WGS) entry which is preliminary data.</text>
</comment>
<dbReference type="EMBL" id="BTSY01000004">
    <property type="protein sequence ID" value="GMT22846.1"/>
    <property type="molecule type" value="Genomic_DNA"/>
</dbReference>
<accession>A0AAV5VT54</accession>